<evidence type="ECO:0000256" key="3">
    <source>
        <dbReference type="PROSITE-ProRule" id="PRU00042"/>
    </source>
</evidence>
<dbReference type="Pfam" id="PF12796">
    <property type="entry name" value="Ank_2"/>
    <property type="match status" value="2"/>
</dbReference>
<dbReference type="Gene3D" id="1.25.40.20">
    <property type="entry name" value="Ankyrin repeat-containing domain"/>
    <property type="match status" value="1"/>
</dbReference>
<organism evidence="5 6">
    <name type="scientific">Penicillium chermesinum</name>
    <dbReference type="NCBI Taxonomy" id="63820"/>
    <lineage>
        <taxon>Eukaryota</taxon>
        <taxon>Fungi</taxon>
        <taxon>Dikarya</taxon>
        <taxon>Ascomycota</taxon>
        <taxon>Pezizomycotina</taxon>
        <taxon>Eurotiomycetes</taxon>
        <taxon>Eurotiomycetidae</taxon>
        <taxon>Eurotiales</taxon>
        <taxon>Aspergillaceae</taxon>
        <taxon>Penicillium</taxon>
    </lineage>
</organism>
<dbReference type="PANTHER" id="PTHR10039:SF15">
    <property type="entry name" value="NACHT DOMAIN-CONTAINING PROTEIN"/>
    <property type="match status" value="1"/>
</dbReference>
<dbReference type="RefSeq" id="XP_058326349.1">
    <property type="nucleotide sequence ID" value="XM_058478019.1"/>
</dbReference>
<dbReference type="PROSITE" id="PS50088">
    <property type="entry name" value="ANK_REPEAT"/>
    <property type="match status" value="2"/>
</dbReference>
<feature type="repeat" description="ANK" evidence="2">
    <location>
        <begin position="636"/>
        <end position="668"/>
    </location>
</feature>
<dbReference type="InterPro" id="IPR054471">
    <property type="entry name" value="GPIID_WHD"/>
</dbReference>
<dbReference type="Proteomes" id="UP001150941">
    <property type="component" value="Unassembled WGS sequence"/>
</dbReference>
<keyword evidence="6" id="KW-1185">Reference proteome</keyword>
<reference evidence="5" key="1">
    <citation type="submission" date="2022-11" db="EMBL/GenBank/DDBJ databases">
        <authorList>
            <person name="Petersen C."/>
        </authorList>
    </citation>
    <scope>NUCLEOTIDE SEQUENCE</scope>
    <source>
        <strain evidence="5">IBT 19713</strain>
    </source>
</reference>
<proteinExistence type="predicted"/>
<dbReference type="InterPro" id="IPR002110">
    <property type="entry name" value="Ankyrin_rpt"/>
</dbReference>
<dbReference type="PROSITE" id="PS50157">
    <property type="entry name" value="ZINC_FINGER_C2H2_2"/>
    <property type="match status" value="1"/>
</dbReference>
<evidence type="ECO:0000256" key="1">
    <source>
        <dbReference type="ARBA" id="ARBA00022737"/>
    </source>
</evidence>
<dbReference type="SMART" id="SM00248">
    <property type="entry name" value="ANK"/>
    <property type="match status" value="6"/>
</dbReference>
<dbReference type="PROSITE" id="PS50297">
    <property type="entry name" value="ANK_REP_REGION"/>
    <property type="match status" value="1"/>
</dbReference>
<dbReference type="AlphaFoldDB" id="A0A9W9NJ01"/>
<dbReference type="SUPFAM" id="SSF48403">
    <property type="entry name" value="Ankyrin repeat"/>
    <property type="match status" value="1"/>
</dbReference>
<evidence type="ECO:0000259" key="4">
    <source>
        <dbReference type="PROSITE" id="PS50157"/>
    </source>
</evidence>
<accession>A0A9W9NJ01</accession>
<dbReference type="Gene3D" id="3.40.50.300">
    <property type="entry name" value="P-loop containing nucleotide triphosphate hydrolases"/>
    <property type="match status" value="1"/>
</dbReference>
<evidence type="ECO:0000313" key="6">
    <source>
        <dbReference type="Proteomes" id="UP001150941"/>
    </source>
</evidence>
<dbReference type="PROSITE" id="PS00028">
    <property type="entry name" value="ZINC_FINGER_C2H2_1"/>
    <property type="match status" value="1"/>
</dbReference>
<dbReference type="Pfam" id="PF22939">
    <property type="entry name" value="WHD_GPIID"/>
    <property type="match status" value="1"/>
</dbReference>
<dbReference type="EMBL" id="JAPQKS010000007">
    <property type="protein sequence ID" value="KAJ5219519.1"/>
    <property type="molecule type" value="Genomic_DNA"/>
</dbReference>
<keyword evidence="3" id="KW-0863">Zinc-finger</keyword>
<dbReference type="GeneID" id="83205322"/>
<protein>
    <recommendedName>
        <fullName evidence="4">C2H2-type domain-containing protein</fullName>
    </recommendedName>
</protein>
<feature type="repeat" description="ANK" evidence="2">
    <location>
        <begin position="673"/>
        <end position="701"/>
    </location>
</feature>
<dbReference type="GO" id="GO:0008270">
    <property type="term" value="F:zinc ion binding"/>
    <property type="evidence" value="ECO:0007669"/>
    <property type="project" value="UniProtKB-KW"/>
</dbReference>
<keyword evidence="3" id="KW-0862">Zinc</keyword>
<feature type="domain" description="C2H2-type" evidence="4">
    <location>
        <begin position="861"/>
        <end position="889"/>
    </location>
</feature>
<dbReference type="Gene3D" id="3.30.160.60">
    <property type="entry name" value="Classic Zinc Finger"/>
    <property type="match status" value="1"/>
</dbReference>
<reference evidence="5" key="2">
    <citation type="journal article" date="2023" name="IMA Fungus">
        <title>Comparative genomic study of the Penicillium genus elucidates a diverse pangenome and 15 lateral gene transfer events.</title>
        <authorList>
            <person name="Petersen C."/>
            <person name="Sorensen T."/>
            <person name="Nielsen M.R."/>
            <person name="Sondergaard T.E."/>
            <person name="Sorensen J.L."/>
            <person name="Fitzpatrick D.A."/>
            <person name="Frisvad J.C."/>
            <person name="Nielsen K.L."/>
        </authorList>
    </citation>
    <scope>NUCLEOTIDE SEQUENCE</scope>
    <source>
        <strain evidence="5">IBT 19713</strain>
    </source>
</reference>
<dbReference type="SUPFAM" id="SSF52540">
    <property type="entry name" value="P-loop containing nucleoside triphosphate hydrolases"/>
    <property type="match status" value="1"/>
</dbReference>
<keyword evidence="3" id="KW-0479">Metal-binding</keyword>
<gene>
    <name evidence="5" type="ORF">N7468_008723</name>
</gene>
<name>A0A9W9NJ01_9EURO</name>
<sequence length="932" mass="105490">MSFGFSIGDFLGIIKDVHHIRKVFNGAPAQFKFLNDEVRRLSILIQDVETYIPNAAQKDKLQQIANDCKNLIQDIWNVIGKYREIDQKSSINHVWKRLKLDPEDVRELRDRVCSVIDALTAINVRITQDQVQELFNYKNQEQHQKHLDWLSSESFAADRGKPIYQPGTGRWFIKSPGFQTWIHNPGQTLFCPGIPGAGKTNMASIIIDELNHRHGNDPSVGIAYNFCSFRYCDDPRQSPDNVLASMIRQLVRGLPLPVSTVHLLYEKHRSNGTRPSFRELSKVFRDVVQMALKQTFIVIDALDECKASTISCILRQISETQASGNLNLLATSRSLYLNSLASAPRAKEINDELERLINRSYHIDEGNIAVDDAYQDALERINNQDPRRAKLAKDALSWVICAKRPLTTLELRTALTIELGDSDLSEGDLYDLEDIISSCAGLLTVGSESTKEVVQLAHYTMQEYFTRHQAVLFPEANKTITASCLTYLSYDTFYRGICSNDTEFEARLSQYPLYSYAAKNWGHHARVHSTIDDLLLRFLGNGPVLDASVQALFAMEGYYGFESYCSKFPSGFTAFHLAAWFGLEKVVRFLLSQWDGSCAKDSMHRYPLAWAALNGHLPVVKMFLDNGVEPLQHDEYGQTPISLAALNGCTEVVKLFLDYHIDPNLGGFWYQFPLTAACSRGHHDTVELLLNRGAHPDPKDICGRTPFLWACYNGSIEIVQTLLNYSVVKTEASGAFNNYCIDFGQRDDHGNNAISYALDHGHHDIIQLLRERGIISEQESHIDKLFCSWSSDTRGGDVTATVPYTGPAIGWPFIDGQGVSNNERKPHRQNFKCPLCTHKPFRNPALLLKHVQNLHCSDTEWKCPYCERSFGRRDILYEHVRVGHGKKREDMSVCKQRLDHPGRCLVCATPLSSWAAFKSCIVKHSKSIEQLE</sequence>
<dbReference type="InterPro" id="IPR036770">
    <property type="entry name" value="Ankyrin_rpt-contain_sf"/>
</dbReference>
<dbReference type="SMART" id="SM00355">
    <property type="entry name" value="ZnF_C2H2"/>
    <property type="match status" value="2"/>
</dbReference>
<evidence type="ECO:0000256" key="2">
    <source>
        <dbReference type="PROSITE-ProRule" id="PRU00023"/>
    </source>
</evidence>
<dbReference type="InterPro" id="IPR027417">
    <property type="entry name" value="P-loop_NTPase"/>
</dbReference>
<comment type="caution">
    <text evidence="5">The sequence shown here is derived from an EMBL/GenBank/DDBJ whole genome shotgun (WGS) entry which is preliminary data.</text>
</comment>
<dbReference type="InterPro" id="IPR013087">
    <property type="entry name" value="Znf_C2H2_type"/>
</dbReference>
<keyword evidence="1" id="KW-0677">Repeat</keyword>
<evidence type="ECO:0000313" key="5">
    <source>
        <dbReference type="EMBL" id="KAJ5219519.1"/>
    </source>
</evidence>
<dbReference type="OrthoDB" id="195446at2759"/>
<keyword evidence="2" id="KW-0040">ANK repeat</keyword>
<dbReference type="Pfam" id="PF24883">
    <property type="entry name" value="NPHP3_N"/>
    <property type="match status" value="1"/>
</dbReference>
<dbReference type="PANTHER" id="PTHR10039">
    <property type="entry name" value="AMELOGENIN"/>
    <property type="match status" value="1"/>
</dbReference>
<dbReference type="InterPro" id="IPR056884">
    <property type="entry name" value="NPHP3-like_N"/>
</dbReference>